<feature type="domain" description="RNA ligase" evidence="1">
    <location>
        <begin position="20"/>
        <end position="205"/>
    </location>
</feature>
<dbReference type="InterPro" id="IPR021122">
    <property type="entry name" value="RNA_ligase_dom_REL/Rnl2"/>
</dbReference>
<dbReference type="KEGG" id="vg:80518367"/>
<organism evidence="2">
    <name type="scientific">Tupanvirus soda lake</name>
    <dbReference type="NCBI Taxonomy" id="2126985"/>
    <lineage>
        <taxon>Viruses</taxon>
        <taxon>Varidnaviria</taxon>
        <taxon>Bamfordvirae</taxon>
        <taxon>Nucleocytoviricota</taxon>
        <taxon>Megaviricetes</taxon>
        <taxon>Imitervirales</taxon>
        <taxon>Mimiviridae</taxon>
        <taxon>Megamimivirinae</taxon>
        <taxon>Tupanvirus</taxon>
        <taxon>Tupanvirus salinum</taxon>
    </lineage>
</organism>
<dbReference type="GO" id="GO:0016874">
    <property type="term" value="F:ligase activity"/>
    <property type="evidence" value="ECO:0007669"/>
    <property type="project" value="UniProtKB-KW"/>
</dbReference>
<dbReference type="Gene3D" id="3.30.1490.70">
    <property type="match status" value="1"/>
</dbReference>
<dbReference type="EMBL" id="KY523104">
    <property type="protein sequence ID" value="QKU34950.1"/>
    <property type="molecule type" value="Genomic_DNA"/>
</dbReference>
<evidence type="ECO:0000313" key="2">
    <source>
        <dbReference type="EMBL" id="QKU34950.1"/>
    </source>
</evidence>
<dbReference type="GeneID" id="80518367"/>
<proteinExistence type="predicted"/>
<dbReference type="RefSeq" id="YP_010781603.1">
    <property type="nucleotide sequence ID" value="NC_075039.1"/>
</dbReference>
<dbReference type="SUPFAM" id="SSF56091">
    <property type="entry name" value="DNA ligase/mRNA capping enzyme, catalytic domain"/>
    <property type="match status" value="1"/>
</dbReference>
<reference evidence="2" key="1">
    <citation type="submission" date="2017-01" db="EMBL/GenBank/DDBJ databases">
        <authorList>
            <person name="Assis F.L."/>
            <person name="Abrahao J.S."/>
            <person name="Silva L."/>
            <person name="Khalil J.B."/>
            <person name="Rodrigues R."/>
            <person name="Silva L.S."/>
            <person name="Arantes T."/>
            <person name="Boratto P."/>
            <person name="Andrade M."/>
            <person name="Kroon E.G."/>
            <person name="Ribeiro B."/>
            <person name="Bergier I."/>
            <person name="Seligmann H."/>
            <person name="Ghigo E."/>
            <person name="Colson P."/>
            <person name="Levasseur A."/>
            <person name="Raoult D."/>
            <person name="Scola B.L."/>
        </authorList>
    </citation>
    <scope>NUCLEOTIDE SEQUENCE</scope>
    <source>
        <strain evidence="2">Soda lake</strain>
    </source>
</reference>
<accession>A0A6N1NLA7</accession>
<sequence>MGYMHIESLYKCPEFFELFEEVYVMEKIHGTSGWICLANPSNPTRNKDKPGSYLKFHGGSVPSKDFAKLFDVPQLEESFESILKDNGWASMKIHGEVYGSKIQGMASTYGGKMRFIVFDVRVNVDLPGDKFLDVPDAKSIADMLLMDFVYYEDGPCNPKWIEEQANMDSDQAVRNSMGPGIPREGVVIRPLHETCLTNGRRAIAKHKNAEFWEIESPRPLDEKLKLVADKDKIVRDWVTPNRVSHVLDHLLPLTEHNKFEWKYMNLYLDMMVEDVKRESDGEVVWSVDVEKEIRRRAGMLLKKINY</sequence>
<name>A0A6N1NLA7_9VIRU</name>
<protein>
    <submittedName>
        <fullName evidence="2">RNA ligase 2</fullName>
    </submittedName>
</protein>
<evidence type="ECO:0000259" key="1">
    <source>
        <dbReference type="Pfam" id="PF09414"/>
    </source>
</evidence>
<dbReference type="Pfam" id="PF09414">
    <property type="entry name" value="RNA_ligase"/>
    <property type="match status" value="1"/>
</dbReference>
<keyword evidence="2" id="KW-0436">Ligase</keyword>
<reference evidence="2" key="2">
    <citation type="journal article" date="2018" name="Nat. Commun.">
        <title>Tailed giant Tupanvirus possesses the most complete translational apparatus of the known virosphere.</title>
        <authorList>
            <person name="Abrahao J."/>
            <person name="Silva L."/>
            <person name="Silva L.S."/>
            <person name="Khalil J.Y.B."/>
            <person name="Rodrigues R."/>
            <person name="Arantes T."/>
            <person name="Assis F."/>
            <person name="Boratto P."/>
            <person name="Andrade M."/>
            <person name="Kroon E.G."/>
            <person name="Ribeiro B."/>
            <person name="Bergier I."/>
            <person name="Seligmann H."/>
            <person name="Ghigo E."/>
            <person name="Colson P."/>
            <person name="Levasseur A."/>
            <person name="Kroemer G."/>
            <person name="Raoult D."/>
            <person name="La Scola B."/>
        </authorList>
    </citation>
    <scope>NUCLEOTIDE SEQUENCE [LARGE SCALE GENOMIC DNA]</scope>
    <source>
        <strain evidence="2">Soda lake</strain>
    </source>
</reference>